<dbReference type="EMBL" id="CP010415">
    <property type="protein sequence ID" value="AJE20837.1"/>
    <property type="molecule type" value="Genomic_DNA"/>
</dbReference>
<dbReference type="KEGG" id="acx:Achr_13650"/>
<dbReference type="InterPro" id="IPR005031">
    <property type="entry name" value="COQ10_START"/>
</dbReference>
<comment type="similarity">
    <text evidence="1">Belongs to the ribosome association toxin RatA family.</text>
</comment>
<dbReference type="RefSeq" id="WP_039803013.1">
    <property type="nucleotide sequence ID" value="NZ_CP010415.1"/>
</dbReference>
<sequence length="165" mass="18894">MDAANRYRLTTLWLVDAPRAAVWEAIVQVEEWPGWWRGVERVVTLETGRAGGGLGTRQRFTWKGALPYRLSFSSCVTRLEPLCLLEGRVEGELEGSGRWRFGGDGGRTWVRFDWRVRTTPAWMNRLAPLARPLFRWNHRVLMHAGGIGLARRLGTRLAFQATWST</sequence>
<evidence type="ECO:0000259" key="3">
    <source>
        <dbReference type="Pfam" id="PF03364"/>
    </source>
</evidence>
<dbReference type="CDD" id="cd07824">
    <property type="entry name" value="SRPBCC_6"/>
    <property type="match status" value="1"/>
</dbReference>
<dbReference type="SUPFAM" id="SSF55961">
    <property type="entry name" value="Bet v1-like"/>
    <property type="match status" value="1"/>
</dbReference>
<feature type="domain" description="Coenzyme Q-binding protein COQ10 START" evidence="3">
    <location>
        <begin position="15"/>
        <end position="135"/>
    </location>
</feature>
<evidence type="ECO:0000256" key="2">
    <source>
        <dbReference type="ARBA" id="ARBA00022649"/>
    </source>
</evidence>
<protein>
    <submittedName>
        <fullName evidence="4">Polyketide cyclase / dehydrase and lipid transport</fullName>
    </submittedName>
</protein>
<evidence type="ECO:0000313" key="5">
    <source>
        <dbReference type="Proteomes" id="UP000068210"/>
    </source>
</evidence>
<keyword evidence="5" id="KW-1185">Reference proteome</keyword>
<dbReference type="InterPro" id="IPR023393">
    <property type="entry name" value="START-like_dom_sf"/>
</dbReference>
<dbReference type="STRING" id="1328314.Achr_13650"/>
<organism evidence="4 5">
    <name type="scientific">Azotobacter chroococcum NCIMB 8003</name>
    <dbReference type="NCBI Taxonomy" id="1328314"/>
    <lineage>
        <taxon>Bacteria</taxon>
        <taxon>Pseudomonadati</taxon>
        <taxon>Pseudomonadota</taxon>
        <taxon>Gammaproteobacteria</taxon>
        <taxon>Pseudomonadales</taxon>
        <taxon>Pseudomonadaceae</taxon>
        <taxon>Azotobacter</taxon>
    </lineage>
</organism>
<dbReference type="Proteomes" id="UP000068210">
    <property type="component" value="Chromosome"/>
</dbReference>
<keyword evidence="2" id="KW-1277">Toxin-antitoxin system</keyword>
<dbReference type="Pfam" id="PF03364">
    <property type="entry name" value="Polyketide_cyc"/>
    <property type="match status" value="1"/>
</dbReference>
<proteinExistence type="inferred from homology"/>
<dbReference type="HOGENOM" id="CLU_114455_0_0_6"/>
<dbReference type="Gene3D" id="3.30.530.20">
    <property type="match status" value="1"/>
</dbReference>
<reference evidence="4 5" key="1">
    <citation type="journal article" date="2015" name="PLoS ONE">
        <title>Azotobacter Genomes: The Genome of Azotobacter chroococcum NCIMB 8003 (ATCC 4412).</title>
        <authorList>
            <person name="Robson R.L."/>
            <person name="Jones R."/>
            <person name="Robson R.M."/>
            <person name="Schwartz A."/>
            <person name="Richardson T.H."/>
        </authorList>
    </citation>
    <scope>NUCLEOTIDE SEQUENCE [LARGE SCALE GENOMIC DNA]</scope>
    <source>
        <strain evidence="4 5">NCIMB 8003</strain>
    </source>
</reference>
<gene>
    <name evidence="4" type="ORF">Achr_13650</name>
</gene>
<evidence type="ECO:0000313" key="4">
    <source>
        <dbReference type="EMBL" id="AJE20837.1"/>
    </source>
</evidence>
<name>A0A0C4WR88_9GAMM</name>
<evidence type="ECO:0000256" key="1">
    <source>
        <dbReference type="ARBA" id="ARBA00008918"/>
    </source>
</evidence>
<dbReference type="AlphaFoldDB" id="A0A0C4WR88"/>
<accession>A0A0C4WR88</accession>